<evidence type="ECO:0000313" key="2">
    <source>
        <dbReference type="Proteomes" id="UP000692954"/>
    </source>
</evidence>
<dbReference type="AlphaFoldDB" id="A0A8S1RJH6"/>
<gene>
    <name evidence="1" type="ORF">PSON_ATCC_30995.1.T1860055</name>
</gene>
<organism evidence="1 2">
    <name type="scientific">Paramecium sonneborni</name>
    <dbReference type="NCBI Taxonomy" id="65129"/>
    <lineage>
        <taxon>Eukaryota</taxon>
        <taxon>Sar</taxon>
        <taxon>Alveolata</taxon>
        <taxon>Ciliophora</taxon>
        <taxon>Intramacronucleata</taxon>
        <taxon>Oligohymenophorea</taxon>
        <taxon>Peniculida</taxon>
        <taxon>Parameciidae</taxon>
        <taxon>Paramecium</taxon>
    </lineage>
</organism>
<dbReference type="EMBL" id="CAJJDN010000186">
    <property type="protein sequence ID" value="CAD8128366.1"/>
    <property type="molecule type" value="Genomic_DNA"/>
</dbReference>
<reference evidence="1" key="1">
    <citation type="submission" date="2021-01" db="EMBL/GenBank/DDBJ databases">
        <authorList>
            <consortium name="Genoscope - CEA"/>
            <person name="William W."/>
        </authorList>
    </citation>
    <scope>NUCLEOTIDE SEQUENCE</scope>
</reference>
<evidence type="ECO:0000313" key="1">
    <source>
        <dbReference type="EMBL" id="CAD8128366.1"/>
    </source>
</evidence>
<keyword evidence="2" id="KW-1185">Reference proteome</keyword>
<dbReference type="Proteomes" id="UP000692954">
    <property type="component" value="Unassembled WGS sequence"/>
</dbReference>
<protein>
    <submittedName>
        <fullName evidence="1">Uncharacterized protein</fullName>
    </submittedName>
</protein>
<comment type="caution">
    <text evidence="1">The sequence shown here is derived from an EMBL/GenBank/DDBJ whole genome shotgun (WGS) entry which is preliminary data.</text>
</comment>
<sequence>MIFLLKVHPILISFLYPNQQFFKQKELSYIKESLLIIKAMT</sequence>
<name>A0A8S1RJH6_9CILI</name>
<accession>A0A8S1RJH6</accession>
<proteinExistence type="predicted"/>